<dbReference type="InParanoid" id="A0A5C3NZQ6"/>
<gene>
    <name evidence="1" type="ORF">K466DRAFT_322044</name>
</gene>
<dbReference type="AlphaFoldDB" id="A0A5C3NZQ6"/>
<accession>A0A5C3NZQ6</accession>
<keyword evidence="2" id="KW-1185">Reference proteome</keyword>
<dbReference type="Proteomes" id="UP000308197">
    <property type="component" value="Unassembled WGS sequence"/>
</dbReference>
<protein>
    <submittedName>
        <fullName evidence="1">Uncharacterized protein</fullName>
    </submittedName>
</protein>
<sequence>MHSTGSPECARAQSTTLHAYSLATSRRRRTIRSCVLCAATSASVSRVSPPVFPWCASPTSRATSSCTLCPRWSCRRQSLGAQRLPCPCPCSARPPALRREHSHLYTNLRETCIECTLAGKPINQPGPHEVPRAALPRPAQLPGDVPRAMAIRLIARRSVALHHTLTVGRVVRLARDDDDCGMLFEDIHRGRSVRPPYPARADVALRGDPDASLSLENCGASEFADAERHLKEVLLERRWKSCRDGGRRSRR</sequence>
<dbReference type="STRING" id="1314778.A0A5C3NZQ6"/>
<dbReference type="EMBL" id="ML211551">
    <property type="protein sequence ID" value="TFK81848.1"/>
    <property type="molecule type" value="Genomic_DNA"/>
</dbReference>
<organism evidence="1 2">
    <name type="scientific">Polyporus arcularius HHB13444</name>
    <dbReference type="NCBI Taxonomy" id="1314778"/>
    <lineage>
        <taxon>Eukaryota</taxon>
        <taxon>Fungi</taxon>
        <taxon>Dikarya</taxon>
        <taxon>Basidiomycota</taxon>
        <taxon>Agaricomycotina</taxon>
        <taxon>Agaricomycetes</taxon>
        <taxon>Polyporales</taxon>
        <taxon>Polyporaceae</taxon>
        <taxon>Polyporus</taxon>
    </lineage>
</organism>
<proteinExistence type="predicted"/>
<evidence type="ECO:0000313" key="1">
    <source>
        <dbReference type="EMBL" id="TFK81848.1"/>
    </source>
</evidence>
<evidence type="ECO:0000313" key="2">
    <source>
        <dbReference type="Proteomes" id="UP000308197"/>
    </source>
</evidence>
<reference evidence="1 2" key="1">
    <citation type="journal article" date="2019" name="Nat. Ecol. Evol.">
        <title>Megaphylogeny resolves global patterns of mushroom evolution.</title>
        <authorList>
            <person name="Varga T."/>
            <person name="Krizsan K."/>
            <person name="Foldi C."/>
            <person name="Dima B."/>
            <person name="Sanchez-Garcia M."/>
            <person name="Sanchez-Ramirez S."/>
            <person name="Szollosi G.J."/>
            <person name="Szarkandi J.G."/>
            <person name="Papp V."/>
            <person name="Albert L."/>
            <person name="Andreopoulos W."/>
            <person name="Angelini C."/>
            <person name="Antonin V."/>
            <person name="Barry K.W."/>
            <person name="Bougher N.L."/>
            <person name="Buchanan P."/>
            <person name="Buyck B."/>
            <person name="Bense V."/>
            <person name="Catcheside P."/>
            <person name="Chovatia M."/>
            <person name="Cooper J."/>
            <person name="Damon W."/>
            <person name="Desjardin D."/>
            <person name="Finy P."/>
            <person name="Geml J."/>
            <person name="Haridas S."/>
            <person name="Hughes K."/>
            <person name="Justo A."/>
            <person name="Karasinski D."/>
            <person name="Kautmanova I."/>
            <person name="Kiss B."/>
            <person name="Kocsube S."/>
            <person name="Kotiranta H."/>
            <person name="LaButti K.M."/>
            <person name="Lechner B.E."/>
            <person name="Liimatainen K."/>
            <person name="Lipzen A."/>
            <person name="Lukacs Z."/>
            <person name="Mihaltcheva S."/>
            <person name="Morgado L.N."/>
            <person name="Niskanen T."/>
            <person name="Noordeloos M.E."/>
            <person name="Ohm R.A."/>
            <person name="Ortiz-Santana B."/>
            <person name="Ovrebo C."/>
            <person name="Racz N."/>
            <person name="Riley R."/>
            <person name="Savchenko A."/>
            <person name="Shiryaev A."/>
            <person name="Soop K."/>
            <person name="Spirin V."/>
            <person name="Szebenyi C."/>
            <person name="Tomsovsky M."/>
            <person name="Tulloss R.E."/>
            <person name="Uehling J."/>
            <person name="Grigoriev I.V."/>
            <person name="Vagvolgyi C."/>
            <person name="Papp T."/>
            <person name="Martin F.M."/>
            <person name="Miettinen O."/>
            <person name="Hibbett D.S."/>
            <person name="Nagy L.G."/>
        </authorList>
    </citation>
    <scope>NUCLEOTIDE SEQUENCE [LARGE SCALE GENOMIC DNA]</scope>
    <source>
        <strain evidence="1 2">HHB13444</strain>
    </source>
</reference>
<name>A0A5C3NZQ6_9APHY</name>